<evidence type="ECO:0000256" key="4">
    <source>
        <dbReference type="ARBA" id="ARBA00022801"/>
    </source>
</evidence>
<dbReference type="GO" id="GO:0006543">
    <property type="term" value="P:L-glutamine catabolic process"/>
    <property type="evidence" value="ECO:0007669"/>
    <property type="project" value="TreeGrafter"/>
</dbReference>
<dbReference type="Proteomes" id="UP001488838">
    <property type="component" value="Unassembled WGS sequence"/>
</dbReference>
<dbReference type="PANTHER" id="PTHR12544:SF33">
    <property type="entry name" value="GLUTAMINASE LIVER ISOFORM, MITOCHONDRIAL"/>
    <property type="match status" value="1"/>
</dbReference>
<comment type="catalytic activity">
    <reaction evidence="6">
        <text>L-glutamine + H2O = L-glutamate + NH4(+)</text>
        <dbReference type="Rhea" id="RHEA:15889"/>
        <dbReference type="ChEBI" id="CHEBI:15377"/>
        <dbReference type="ChEBI" id="CHEBI:28938"/>
        <dbReference type="ChEBI" id="CHEBI:29985"/>
        <dbReference type="ChEBI" id="CHEBI:58359"/>
        <dbReference type="EC" id="3.5.1.2"/>
    </reaction>
</comment>
<keyword evidence="3" id="KW-0677">Repeat</keyword>
<reference evidence="8 9" key="1">
    <citation type="journal article" date="2023" name="bioRxiv">
        <title>Conserved and derived expression patterns and positive selection on dental genes reveal complex evolutionary context of ever-growing rodent molars.</title>
        <authorList>
            <person name="Calamari Z.T."/>
            <person name="Song A."/>
            <person name="Cohen E."/>
            <person name="Akter M."/>
            <person name="Roy R.D."/>
            <person name="Hallikas O."/>
            <person name="Christensen M.M."/>
            <person name="Li P."/>
            <person name="Marangoni P."/>
            <person name="Jernvall J."/>
            <person name="Klein O.D."/>
        </authorList>
    </citation>
    <scope>NUCLEOTIDE SEQUENCE [LARGE SCALE GENOMIC DNA]</scope>
    <source>
        <strain evidence="8">V071</strain>
    </source>
</reference>
<accession>A0AAW0H9M8</accession>
<dbReference type="Gene3D" id="3.40.710.10">
    <property type="entry name" value="DD-peptidase/beta-lactamase superfamily"/>
    <property type="match status" value="1"/>
</dbReference>
<dbReference type="EMBL" id="JBBHLL010000626">
    <property type="protein sequence ID" value="KAK7799315.1"/>
    <property type="molecule type" value="Genomic_DNA"/>
</dbReference>
<gene>
    <name evidence="8" type="ORF">U0070_019127</name>
</gene>
<organism evidence="8 9">
    <name type="scientific">Myodes glareolus</name>
    <name type="common">Bank vole</name>
    <name type="synonym">Clethrionomys glareolus</name>
    <dbReference type="NCBI Taxonomy" id="447135"/>
    <lineage>
        <taxon>Eukaryota</taxon>
        <taxon>Metazoa</taxon>
        <taxon>Chordata</taxon>
        <taxon>Craniata</taxon>
        <taxon>Vertebrata</taxon>
        <taxon>Euteleostomi</taxon>
        <taxon>Mammalia</taxon>
        <taxon>Eutheria</taxon>
        <taxon>Euarchontoglires</taxon>
        <taxon>Glires</taxon>
        <taxon>Rodentia</taxon>
        <taxon>Myomorpha</taxon>
        <taxon>Muroidea</taxon>
        <taxon>Cricetidae</taxon>
        <taxon>Arvicolinae</taxon>
        <taxon>Myodes</taxon>
    </lineage>
</organism>
<comment type="caution">
    <text evidence="8">The sequence shown here is derived from an EMBL/GenBank/DDBJ whole genome shotgun (WGS) entry which is preliminary data.</text>
</comment>
<evidence type="ECO:0000256" key="6">
    <source>
        <dbReference type="ARBA" id="ARBA00049534"/>
    </source>
</evidence>
<dbReference type="InterPro" id="IPR012338">
    <property type="entry name" value="Beta-lactam/transpept-like"/>
</dbReference>
<comment type="similarity">
    <text evidence="1">Belongs to the glutaminase family.</text>
</comment>
<dbReference type="InterPro" id="IPR041541">
    <property type="entry name" value="Glutaminase_EF-hand"/>
</dbReference>
<dbReference type="AlphaFoldDB" id="A0AAW0H9M8"/>
<dbReference type="Pfam" id="PF17959">
    <property type="entry name" value="EF-hand_14"/>
    <property type="match status" value="1"/>
</dbReference>
<evidence type="ECO:0000256" key="2">
    <source>
        <dbReference type="ARBA" id="ARBA00012918"/>
    </source>
</evidence>
<keyword evidence="9" id="KW-1185">Reference proteome</keyword>
<dbReference type="Pfam" id="PF04960">
    <property type="entry name" value="Glutaminase"/>
    <property type="match status" value="1"/>
</dbReference>
<dbReference type="InterPro" id="IPR015868">
    <property type="entry name" value="Glutaminase"/>
</dbReference>
<keyword evidence="5" id="KW-0040">ANK repeat</keyword>
<dbReference type="EC" id="3.5.1.2" evidence="2"/>
<evidence type="ECO:0000256" key="3">
    <source>
        <dbReference type="ARBA" id="ARBA00022737"/>
    </source>
</evidence>
<feature type="domain" description="Glutaminase EF-hand" evidence="7">
    <location>
        <begin position="7"/>
        <end position="41"/>
    </location>
</feature>
<name>A0AAW0H9M8_MYOGA</name>
<proteinExistence type="inferred from homology"/>
<keyword evidence="4" id="KW-0378">Hydrolase</keyword>
<evidence type="ECO:0000259" key="7">
    <source>
        <dbReference type="Pfam" id="PF17959"/>
    </source>
</evidence>
<evidence type="ECO:0000256" key="5">
    <source>
        <dbReference type="ARBA" id="ARBA00023043"/>
    </source>
</evidence>
<dbReference type="SUPFAM" id="SSF56601">
    <property type="entry name" value="beta-lactamase/transpeptidase-like"/>
    <property type="match status" value="1"/>
</dbReference>
<evidence type="ECO:0000313" key="8">
    <source>
        <dbReference type="EMBL" id="KAK7799315.1"/>
    </source>
</evidence>
<evidence type="ECO:0000256" key="1">
    <source>
        <dbReference type="ARBA" id="ARBA00011076"/>
    </source>
</evidence>
<evidence type="ECO:0000313" key="9">
    <source>
        <dbReference type="Proteomes" id="UP001488838"/>
    </source>
</evidence>
<sequence>MQCMVQESSSGELLDRDLFQKCVSRNTVLLTQAFRKKFVIPDFKEFTGQRAHWRQSSSLHPSPGQVKHSPSGVFPCALKMASSTRGRTKIPFCLQFCVKPLTYAISVSMIGNDHAHEFVGKEPRSLRCNKISLNEEGFSHNSTVKAGAIVVSSLTKMDFNKVEKFDFVLQYLNKMAGKEFMGFGNAIVQSEKETGDRNYTIGYYLKEKKCFPQGNGHNSCPRSLFPGKSILSAETVRNTFRLMHVDTWAGSPEMHR</sequence>
<dbReference type="GO" id="GO:0004359">
    <property type="term" value="F:glutaminase activity"/>
    <property type="evidence" value="ECO:0007669"/>
    <property type="project" value="UniProtKB-EC"/>
</dbReference>
<protein>
    <recommendedName>
        <fullName evidence="2">glutaminase</fullName>
        <ecNumber evidence="2">3.5.1.2</ecNumber>
    </recommendedName>
</protein>
<dbReference type="GO" id="GO:0006537">
    <property type="term" value="P:glutamate biosynthetic process"/>
    <property type="evidence" value="ECO:0007669"/>
    <property type="project" value="TreeGrafter"/>
</dbReference>
<dbReference type="PANTHER" id="PTHR12544">
    <property type="entry name" value="GLUTAMINASE"/>
    <property type="match status" value="1"/>
</dbReference>
<dbReference type="Gene3D" id="1.10.238.210">
    <property type="match status" value="1"/>
</dbReference>